<dbReference type="EMBL" id="JAPCWZ010000002">
    <property type="protein sequence ID" value="KAK8876768.1"/>
    <property type="molecule type" value="Genomic_DNA"/>
</dbReference>
<gene>
    <name evidence="2" type="ORF">PGQ11_001714</name>
</gene>
<comment type="caution">
    <text evidence="2">The sequence shown here is derived from an EMBL/GenBank/DDBJ whole genome shotgun (WGS) entry which is preliminary data.</text>
</comment>
<feature type="region of interest" description="Disordered" evidence="1">
    <location>
        <begin position="70"/>
        <end position="91"/>
    </location>
</feature>
<evidence type="ECO:0000313" key="3">
    <source>
        <dbReference type="Proteomes" id="UP001390339"/>
    </source>
</evidence>
<keyword evidence="3" id="KW-1185">Reference proteome</keyword>
<sequence>MKVTRRNQLQPIPLLVKSSFPLHLQTGFRCGRNELRDLLPTWALLLGPLQVDGPGLAQVIPHLLERVDHDAPLHRPRPPLVKRQQPRRRPVGRVQLRHGEEVGCGHALVARLRGLDHGDDHRHRGGGQGVRRVHHDDAADQVAVLEGQLARDQAAQAVAHDDGLVVPLDAEVGEQGDGVGGQSERVELGGGVRHGAVAMSAVVHADDPEAEGQEKRDLERVVIVVADPSVEQQNRDSIVRALGAEENPSAVADGEIAPAFHLGSSRSSNMATGTKGQENDWLISLQERQTSKQTLLITYSVIQTTKGTDFF</sequence>
<evidence type="ECO:0000256" key="1">
    <source>
        <dbReference type="SAM" id="MobiDB-lite"/>
    </source>
</evidence>
<name>A0ABR2JGM1_9PEZI</name>
<dbReference type="Proteomes" id="UP001390339">
    <property type="component" value="Unassembled WGS sequence"/>
</dbReference>
<protein>
    <submittedName>
        <fullName evidence="2">Uncharacterized protein</fullName>
    </submittedName>
</protein>
<evidence type="ECO:0000313" key="2">
    <source>
        <dbReference type="EMBL" id="KAK8876768.1"/>
    </source>
</evidence>
<accession>A0ABR2JGM1</accession>
<proteinExistence type="predicted"/>
<reference evidence="2 3" key="1">
    <citation type="journal article" date="2024" name="IMA Fungus">
        <title>Apiospora arundinis, a panoply of carbohydrate-active enzymes and secondary metabolites.</title>
        <authorList>
            <person name="Sorensen T."/>
            <person name="Petersen C."/>
            <person name="Muurmann A.T."/>
            <person name="Christiansen J.V."/>
            <person name="Brundto M.L."/>
            <person name="Overgaard C.K."/>
            <person name="Boysen A.T."/>
            <person name="Wollenberg R.D."/>
            <person name="Larsen T.O."/>
            <person name="Sorensen J.L."/>
            <person name="Nielsen K.L."/>
            <person name="Sondergaard T.E."/>
        </authorList>
    </citation>
    <scope>NUCLEOTIDE SEQUENCE [LARGE SCALE GENOMIC DNA]</scope>
    <source>
        <strain evidence="2 3">AAU 773</strain>
    </source>
</reference>
<organism evidence="2 3">
    <name type="scientific">Apiospora arundinis</name>
    <dbReference type="NCBI Taxonomy" id="335852"/>
    <lineage>
        <taxon>Eukaryota</taxon>
        <taxon>Fungi</taxon>
        <taxon>Dikarya</taxon>
        <taxon>Ascomycota</taxon>
        <taxon>Pezizomycotina</taxon>
        <taxon>Sordariomycetes</taxon>
        <taxon>Xylariomycetidae</taxon>
        <taxon>Amphisphaeriales</taxon>
        <taxon>Apiosporaceae</taxon>
        <taxon>Apiospora</taxon>
    </lineage>
</organism>